<dbReference type="OrthoDB" id="10262856at2759"/>
<dbReference type="EMBL" id="OU892280">
    <property type="protein sequence ID" value="CAG9768285.1"/>
    <property type="molecule type" value="Genomic_DNA"/>
</dbReference>
<dbReference type="Pfam" id="PF06384">
    <property type="entry name" value="ICAT"/>
    <property type="match status" value="1"/>
</dbReference>
<dbReference type="Gene3D" id="1.10.10.490">
    <property type="entry name" value="Beta-catenin-interacting ICAT"/>
    <property type="match status" value="1"/>
</dbReference>
<dbReference type="InterPro" id="IPR009428">
    <property type="entry name" value="ICAT_dom"/>
</dbReference>
<accession>A0A9N9QJV5</accession>
<dbReference type="InterPro" id="IPR040065">
    <property type="entry name" value="LZIC"/>
</dbReference>
<dbReference type="PANTHER" id="PTHR16505">
    <property type="entry name" value="PROTEIN LZIC"/>
    <property type="match status" value="1"/>
</dbReference>
<sequence length="176" mass="20195">MTSYGKMETEKLKQNVESQLDRLMEQLADLESCKDDMDAEEYQETKEETMDQLKELNESLSKLVSGNISLISSIGAVQLATQAAISQAFKTPEVIRLFGRKEPKQLRERLNAVDEQAKLNKLSTEGRDRQKVEILIALRQLNEQLTSEELQFLEKHNSEFGSLKNIEFLELKDDNN</sequence>
<evidence type="ECO:0000256" key="1">
    <source>
        <dbReference type="ARBA" id="ARBA00006505"/>
    </source>
</evidence>
<organism evidence="4 5">
    <name type="scientific">Ceutorhynchus assimilis</name>
    <name type="common">cabbage seed weevil</name>
    <dbReference type="NCBI Taxonomy" id="467358"/>
    <lineage>
        <taxon>Eukaryota</taxon>
        <taxon>Metazoa</taxon>
        <taxon>Ecdysozoa</taxon>
        <taxon>Arthropoda</taxon>
        <taxon>Hexapoda</taxon>
        <taxon>Insecta</taxon>
        <taxon>Pterygota</taxon>
        <taxon>Neoptera</taxon>
        <taxon>Endopterygota</taxon>
        <taxon>Coleoptera</taxon>
        <taxon>Polyphaga</taxon>
        <taxon>Cucujiformia</taxon>
        <taxon>Curculionidae</taxon>
        <taxon>Ceutorhynchinae</taxon>
        <taxon>Ceutorhynchus</taxon>
    </lineage>
</organism>
<feature type="domain" description="Beta-catenin-interacting ICAT" evidence="3">
    <location>
        <begin position="114"/>
        <end position="159"/>
    </location>
</feature>
<evidence type="ECO:0000256" key="2">
    <source>
        <dbReference type="SAM" id="Coils"/>
    </source>
</evidence>
<dbReference type="SUPFAM" id="SSF81730">
    <property type="entry name" value="beta-catenin-interacting protein ICAT"/>
    <property type="match status" value="1"/>
</dbReference>
<gene>
    <name evidence="4" type="ORF">CEUTPL_LOCUS8831</name>
</gene>
<evidence type="ECO:0000313" key="5">
    <source>
        <dbReference type="Proteomes" id="UP001152799"/>
    </source>
</evidence>
<feature type="coiled-coil region" evidence="2">
    <location>
        <begin position="6"/>
        <end position="63"/>
    </location>
</feature>
<proteinExistence type="inferred from homology"/>
<name>A0A9N9QJV5_9CUCU</name>
<dbReference type="AlphaFoldDB" id="A0A9N9QJV5"/>
<comment type="similarity">
    <text evidence="1">Belongs to the CTNNBIP1 family.</text>
</comment>
<dbReference type="PANTHER" id="PTHR16505:SF8">
    <property type="entry name" value="PROTEIN LZIC"/>
    <property type="match status" value="1"/>
</dbReference>
<reference evidence="4" key="1">
    <citation type="submission" date="2022-01" db="EMBL/GenBank/DDBJ databases">
        <authorList>
            <person name="King R."/>
        </authorList>
    </citation>
    <scope>NUCLEOTIDE SEQUENCE</scope>
</reference>
<evidence type="ECO:0000259" key="3">
    <source>
        <dbReference type="Pfam" id="PF06384"/>
    </source>
</evidence>
<dbReference type="Proteomes" id="UP001152799">
    <property type="component" value="Chromosome 4"/>
</dbReference>
<evidence type="ECO:0000313" key="4">
    <source>
        <dbReference type="EMBL" id="CAG9768285.1"/>
    </source>
</evidence>
<dbReference type="GO" id="GO:0008013">
    <property type="term" value="F:beta-catenin binding"/>
    <property type="evidence" value="ECO:0007669"/>
    <property type="project" value="InterPro"/>
</dbReference>
<dbReference type="InterPro" id="IPR036911">
    <property type="entry name" value="ICAT_sf"/>
</dbReference>
<keyword evidence="2" id="KW-0175">Coiled coil</keyword>
<protein>
    <recommendedName>
        <fullName evidence="3">Beta-catenin-interacting ICAT domain-containing protein</fullName>
    </recommendedName>
</protein>
<keyword evidence="5" id="KW-1185">Reference proteome</keyword>